<comment type="subcellular location">
    <subcellularLocation>
        <location evidence="1">Membrane</location>
        <topology evidence="1">Multi-pass membrane protein</topology>
    </subcellularLocation>
</comment>
<evidence type="ECO:0000256" key="3">
    <source>
        <dbReference type="ARBA" id="ARBA00022989"/>
    </source>
</evidence>
<evidence type="ECO:0000256" key="5">
    <source>
        <dbReference type="SAM" id="MobiDB-lite"/>
    </source>
</evidence>
<keyword evidence="2 6" id="KW-0812">Transmembrane</keyword>
<evidence type="ECO:0000256" key="6">
    <source>
        <dbReference type="SAM" id="Phobius"/>
    </source>
</evidence>
<feature type="transmembrane region" description="Helical" evidence="6">
    <location>
        <begin position="475"/>
        <end position="501"/>
    </location>
</feature>
<feature type="transmembrane region" description="Helical" evidence="6">
    <location>
        <begin position="144"/>
        <end position="161"/>
    </location>
</feature>
<dbReference type="SUPFAM" id="SSF103473">
    <property type="entry name" value="MFS general substrate transporter"/>
    <property type="match status" value="1"/>
</dbReference>
<evidence type="ECO:0000256" key="1">
    <source>
        <dbReference type="ARBA" id="ARBA00004141"/>
    </source>
</evidence>
<feature type="transmembrane region" description="Helical" evidence="6">
    <location>
        <begin position="386"/>
        <end position="407"/>
    </location>
</feature>
<protein>
    <recommendedName>
        <fullName evidence="7">Major facilitator superfamily (MFS) profile domain-containing protein</fullName>
    </recommendedName>
</protein>
<sequence length="523" mass="58198">MHHEKSPRPDTIYADAESRSSDPDLPYNGHGGYVLDAARLSQGDATKLSPDGRTILIPQPCDDPNDPLNWSQFRKNLILALVCACTFLPDYGSVTGAVTLIPQAKEYGITPDEVNHSQSGNQFMVGAGGVIAVMFSAYFGRLPVLFWFMVIATATALGQAGSHGFDGFFVPRVLNGFFSGAAQGSGLMFIKDMFFLHEHARKINIWQASVILSPYLGPLLASFMVTRLSWRWPFWIYSIETGLCLVAVALLGEETYYNRHLSIEKQPHRQSRFFRLIGVEQWRSRHLRDGFAESMTRALRTIARPVVLLADFYYMCTFAWVVGINATLALFLTSLYGFGPRQTGFFFFAPIVAAILAEAIGHFLHDGLAQLYIRRHRGCLEPEARLSVIYFAIPFLITGLVVLGFALEHKWHYMITAVAWGMYVFGTMITSVGVSAYQLDAYPKESGEVGAWINFSRTAGGFIVAYFQVRWVGKTGAAVCFGTQAAICAAVVPIVVILQVWGERLRMWEARAYGQTLVKRTEA</sequence>
<dbReference type="EMBL" id="CAJPDS010000016">
    <property type="protein sequence ID" value="CAF9915447.1"/>
    <property type="molecule type" value="Genomic_DNA"/>
</dbReference>
<dbReference type="PROSITE" id="PS50850">
    <property type="entry name" value="MFS"/>
    <property type="match status" value="1"/>
</dbReference>
<feature type="transmembrane region" description="Helical" evidence="6">
    <location>
        <begin position="121"/>
        <end position="139"/>
    </location>
</feature>
<dbReference type="GO" id="GO:0022857">
    <property type="term" value="F:transmembrane transporter activity"/>
    <property type="evidence" value="ECO:0007669"/>
    <property type="project" value="InterPro"/>
</dbReference>
<feature type="transmembrane region" description="Helical" evidence="6">
    <location>
        <begin position="449"/>
        <end position="469"/>
    </location>
</feature>
<accession>A0A8H3EZF9</accession>
<dbReference type="GO" id="GO:0005886">
    <property type="term" value="C:plasma membrane"/>
    <property type="evidence" value="ECO:0007669"/>
    <property type="project" value="TreeGrafter"/>
</dbReference>
<dbReference type="InterPro" id="IPR020846">
    <property type="entry name" value="MFS_dom"/>
</dbReference>
<keyword evidence="9" id="KW-1185">Reference proteome</keyword>
<dbReference type="AlphaFoldDB" id="A0A8H3EZF9"/>
<feature type="transmembrane region" description="Helical" evidence="6">
    <location>
        <begin position="344"/>
        <end position="365"/>
    </location>
</feature>
<evidence type="ECO:0000256" key="4">
    <source>
        <dbReference type="ARBA" id="ARBA00023136"/>
    </source>
</evidence>
<feature type="transmembrane region" description="Helical" evidence="6">
    <location>
        <begin position="312"/>
        <end position="338"/>
    </location>
</feature>
<reference evidence="8" key="1">
    <citation type="submission" date="2021-03" db="EMBL/GenBank/DDBJ databases">
        <authorList>
            <person name="Tagirdzhanova G."/>
        </authorList>
    </citation>
    <scope>NUCLEOTIDE SEQUENCE</scope>
</reference>
<dbReference type="InterPro" id="IPR011701">
    <property type="entry name" value="MFS"/>
</dbReference>
<feature type="transmembrane region" description="Helical" evidence="6">
    <location>
        <begin position="232"/>
        <end position="252"/>
    </location>
</feature>
<feature type="transmembrane region" description="Helical" evidence="6">
    <location>
        <begin position="203"/>
        <end position="226"/>
    </location>
</feature>
<dbReference type="Proteomes" id="UP000664521">
    <property type="component" value="Unassembled WGS sequence"/>
</dbReference>
<organism evidence="8 9">
    <name type="scientific">Heterodermia speciosa</name>
    <dbReference type="NCBI Taxonomy" id="116794"/>
    <lineage>
        <taxon>Eukaryota</taxon>
        <taxon>Fungi</taxon>
        <taxon>Dikarya</taxon>
        <taxon>Ascomycota</taxon>
        <taxon>Pezizomycotina</taxon>
        <taxon>Lecanoromycetes</taxon>
        <taxon>OSLEUM clade</taxon>
        <taxon>Lecanoromycetidae</taxon>
        <taxon>Caliciales</taxon>
        <taxon>Physciaceae</taxon>
        <taxon>Heterodermia</taxon>
    </lineage>
</organism>
<proteinExistence type="predicted"/>
<dbReference type="InterPro" id="IPR036259">
    <property type="entry name" value="MFS_trans_sf"/>
</dbReference>
<feature type="transmembrane region" description="Helical" evidence="6">
    <location>
        <begin position="77"/>
        <end position="101"/>
    </location>
</feature>
<feature type="domain" description="Major facilitator superfamily (MFS) profile" evidence="7">
    <location>
        <begin position="78"/>
        <end position="523"/>
    </location>
</feature>
<dbReference type="Pfam" id="PF07690">
    <property type="entry name" value="MFS_1"/>
    <property type="match status" value="1"/>
</dbReference>
<feature type="transmembrane region" description="Helical" evidence="6">
    <location>
        <begin position="413"/>
        <end position="437"/>
    </location>
</feature>
<name>A0A8H3EZF9_9LECA</name>
<dbReference type="OrthoDB" id="2533084at2759"/>
<gene>
    <name evidence="8" type="ORF">HETSPECPRED_002491</name>
</gene>
<feature type="transmembrane region" description="Helical" evidence="6">
    <location>
        <begin position="173"/>
        <end position="191"/>
    </location>
</feature>
<feature type="region of interest" description="Disordered" evidence="5">
    <location>
        <begin position="1"/>
        <end position="28"/>
    </location>
</feature>
<evidence type="ECO:0000259" key="7">
    <source>
        <dbReference type="PROSITE" id="PS50850"/>
    </source>
</evidence>
<evidence type="ECO:0000313" key="9">
    <source>
        <dbReference type="Proteomes" id="UP000664521"/>
    </source>
</evidence>
<dbReference type="Gene3D" id="1.20.1250.20">
    <property type="entry name" value="MFS general substrate transporter like domains"/>
    <property type="match status" value="1"/>
</dbReference>
<dbReference type="PANTHER" id="PTHR23502:SF187">
    <property type="entry name" value="TRANSPORTER, PUTATIVE (AFU_ORTHOLOGUE AFUA_2G17840)-RELATED"/>
    <property type="match status" value="1"/>
</dbReference>
<dbReference type="PANTHER" id="PTHR23502">
    <property type="entry name" value="MAJOR FACILITATOR SUPERFAMILY"/>
    <property type="match status" value="1"/>
</dbReference>
<keyword evidence="3 6" id="KW-1133">Transmembrane helix</keyword>
<evidence type="ECO:0000313" key="8">
    <source>
        <dbReference type="EMBL" id="CAF9915447.1"/>
    </source>
</evidence>
<comment type="caution">
    <text evidence="8">The sequence shown here is derived from an EMBL/GenBank/DDBJ whole genome shotgun (WGS) entry which is preliminary data.</text>
</comment>
<evidence type="ECO:0000256" key="2">
    <source>
        <dbReference type="ARBA" id="ARBA00022692"/>
    </source>
</evidence>
<keyword evidence="4 6" id="KW-0472">Membrane</keyword>